<evidence type="ECO:0000313" key="3">
    <source>
        <dbReference type="Proteomes" id="UP000475582"/>
    </source>
</evidence>
<keyword evidence="1" id="KW-1133">Transmembrane helix</keyword>
<keyword evidence="1" id="KW-0812">Transmembrane</keyword>
<dbReference type="EMBL" id="WNKY01000003">
    <property type="protein sequence ID" value="MTV36911.1"/>
    <property type="molecule type" value="Genomic_DNA"/>
</dbReference>
<reference evidence="2 3" key="1">
    <citation type="submission" date="2019-11" db="EMBL/GenBank/DDBJ databases">
        <title>Type strains purchased from KCTC, JCM and DSMZ.</title>
        <authorList>
            <person name="Lu H."/>
        </authorList>
    </citation>
    <scope>NUCLEOTIDE SEQUENCE [LARGE SCALE GENOMIC DNA]</scope>
    <source>
        <strain evidence="2 3">KCTC 22382</strain>
    </source>
</reference>
<keyword evidence="3" id="KW-1185">Reference proteome</keyword>
<protein>
    <submittedName>
        <fullName evidence="2">Uncharacterized protein</fullName>
    </submittedName>
</protein>
<proteinExistence type="predicted"/>
<comment type="caution">
    <text evidence="2">The sequence shown here is derived from an EMBL/GenBank/DDBJ whole genome shotgun (WGS) entry which is preliminary data.</text>
</comment>
<accession>A0A6L6PEA5</accession>
<dbReference type="RefSeq" id="WP_155462266.1">
    <property type="nucleotide sequence ID" value="NZ_WNKY01000003.1"/>
</dbReference>
<name>A0A6L6PEA5_9BURK</name>
<sequence>MDSQTASTEEALRTLLERTAALQASTDALAVTVSELRDGQVALQGTVTGLQVDLAVIKGTMSHYATHAEVESVRAELYKAIEAQTWRLLVWMTAVCSGLTAAVYYIARNVH</sequence>
<dbReference type="AlphaFoldDB" id="A0A6L6PEA5"/>
<evidence type="ECO:0000256" key="1">
    <source>
        <dbReference type="SAM" id="Phobius"/>
    </source>
</evidence>
<evidence type="ECO:0000313" key="2">
    <source>
        <dbReference type="EMBL" id="MTV36911.1"/>
    </source>
</evidence>
<keyword evidence="1" id="KW-0472">Membrane</keyword>
<feature type="transmembrane region" description="Helical" evidence="1">
    <location>
        <begin position="88"/>
        <end position="107"/>
    </location>
</feature>
<dbReference type="Proteomes" id="UP000475582">
    <property type="component" value="Unassembled WGS sequence"/>
</dbReference>
<organism evidence="2 3">
    <name type="scientific">Duganella radicis</name>
    <dbReference type="NCBI Taxonomy" id="551988"/>
    <lineage>
        <taxon>Bacteria</taxon>
        <taxon>Pseudomonadati</taxon>
        <taxon>Pseudomonadota</taxon>
        <taxon>Betaproteobacteria</taxon>
        <taxon>Burkholderiales</taxon>
        <taxon>Oxalobacteraceae</taxon>
        <taxon>Telluria group</taxon>
        <taxon>Duganella</taxon>
    </lineage>
</organism>
<dbReference type="OrthoDB" id="8781694at2"/>
<gene>
    <name evidence="2" type="ORF">GM676_04835</name>
</gene>